<proteinExistence type="predicted"/>
<comment type="caution">
    <text evidence="2">The sequence shown here is derived from an EMBL/GenBank/DDBJ whole genome shotgun (WGS) entry which is preliminary data.</text>
</comment>
<name>A0A5J4VVD8_9EUKA</name>
<gene>
    <name evidence="2" type="ORF">EZS28_018262</name>
</gene>
<dbReference type="AlphaFoldDB" id="A0A5J4VVD8"/>
<organism evidence="2 3">
    <name type="scientific">Streblomastix strix</name>
    <dbReference type="NCBI Taxonomy" id="222440"/>
    <lineage>
        <taxon>Eukaryota</taxon>
        <taxon>Metamonada</taxon>
        <taxon>Preaxostyla</taxon>
        <taxon>Oxymonadida</taxon>
        <taxon>Streblomastigidae</taxon>
        <taxon>Streblomastix</taxon>
    </lineage>
</organism>
<feature type="region of interest" description="Disordered" evidence="1">
    <location>
        <begin position="446"/>
        <end position="501"/>
    </location>
</feature>
<feature type="compositionally biased region" description="Low complexity" evidence="1">
    <location>
        <begin position="465"/>
        <end position="481"/>
    </location>
</feature>
<accession>A0A5J4VVD8</accession>
<feature type="compositionally biased region" description="Basic and acidic residues" evidence="1">
    <location>
        <begin position="482"/>
        <end position="492"/>
    </location>
</feature>
<dbReference type="Proteomes" id="UP000324800">
    <property type="component" value="Unassembled WGS sequence"/>
</dbReference>
<dbReference type="EMBL" id="SNRW01004909">
    <property type="protein sequence ID" value="KAA6386209.1"/>
    <property type="molecule type" value="Genomic_DNA"/>
</dbReference>
<reference evidence="2 3" key="1">
    <citation type="submission" date="2019-03" db="EMBL/GenBank/DDBJ databases">
        <title>Single cell metagenomics reveals metabolic interactions within the superorganism composed of flagellate Streblomastix strix and complex community of Bacteroidetes bacteria on its surface.</title>
        <authorList>
            <person name="Treitli S.C."/>
            <person name="Kolisko M."/>
            <person name="Husnik F."/>
            <person name="Keeling P."/>
            <person name="Hampl V."/>
        </authorList>
    </citation>
    <scope>NUCLEOTIDE SEQUENCE [LARGE SCALE GENOMIC DNA]</scope>
    <source>
        <strain evidence="2">ST1C</strain>
    </source>
</reference>
<evidence type="ECO:0000256" key="1">
    <source>
        <dbReference type="SAM" id="MobiDB-lite"/>
    </source>
</evidence>
<protein>
    <submittedName>
        <fullName evidence="2">Uncharacterized protein</fullName>
    </submittedName>
</protein>
<evidence type="ECO:0000313" key="2">
    <source>
        <dbReference type="EMBL" id="KAA6386209.1"/>
    </source>
</evidence>
<sequence>MTLKQTKKFERQEIARKKLQERERQDRGGFRTVRTTTNVAWTRLPFVMRDQLRHSFVEVKEYVDNITDWNKFFHQQNIDEQDVVEQRDAYVTISLVNGNINEMFLLGSQQSLYPLTTEELARRAALHTAAILTNKQTFSSQQPVQSSSTFTSSSSTSFSSASSSQPKSPLQISQTIQPLLYQITGQQNIYAGDSQQYYGQGEGSQSSLIAVIQPYAQTNLSSEDAIMPFIQQDTAYTIQAPEFMNENVASILSYFNLSPEAVVSLLKSVFLSLSPVRRASLSFLFLVGSECFPSFYAPFDLLSTRLKLPIQDIQDRNTLFIERIERQFDFTEILNELQKETREIDDEYNFQECGIEKAINQDGQFDLDKAYYAIIRQEIVSNDDKNEYQQRYIEYMNRLNYLRRIGSIFDSEQSLNGDEQYVSISDPPSLSIISCLNLIRTPTIKNQQANEQKQSDDGFDDDVQQQEQSIGSSHGHSSSKQDVYEDNRDPKSTFRMKKKRTKLHPGVPITRILIEHALVQAALQSLERFGLNLPSFFSHLMPYLPPQIQAAVESNQIIKETNPPKVPPAGVIHGEEIASAPLALLPIKQTLAVSSSTSDVRSELLISPYAGLILTPFRKRYSAKSSHWQNVETQSTSSFDKITHPIKNQPISLLIQFIRNTLSSSQSHIRLRGVRLAEAFAQYNDWTQVIVRGILSSKKDLFSYLNETEKKLGKKIEQTNSFYSKKSVDTSEQVIDNYKEYYQGIHGLSVELERDRQKYTDNT</sequence>
<feature type="region of interest" description="Disordered" evidence="1">
    <location>
        <begin position="143"/>
        <end position="168"/>
    </location>
</feature>
<evidence type="ECO:0000313" key="3">
    <source>
        <dbReference type="Proteomes" id="UP000324800"/>
    </source>
</evidence>